<evidence type="ECO:0000313" key="3">
    <source>
        <dbReference type="Proteomes" id="UP000638648"/>
    </source>
</evidence>
<comment type="caution">
    <text evidence="2">The sequence shown here is derived from an EMBL/GenBank/DDBJ whole genome shotgun (WGS) entry which is preliminary data.</text>
</comment>
<gene>
    <name evidence="2" type="ORF">HEB94_008430</name>
</gene>
<evidence type="ECO:0000256" key="1">
    <source>
        <dbReference type="SAM" id="MobiDB-lite"/>
    </source>
</evidence>
<dbReference type="AlphaFoldDB" id="A0A927RCS5"/>
<accession>A0A927RCS5</accession>
<feature type="region of interest" description="Disordered" evidence="1">
    <location>
        <begin position="52"/>
        <end position="86"/>
    </location>
</feature>
<sequence>MQRVLDNPANVSAPFGDRFAHVARVDLEGGALLMLSGQVAVDDSGEVVAPGDITVQSERSGSSRSSATSWPRTARRSPTSCTSVRS</sequence>
<dbReference type="SUPFAM" id="SSF55298">
    <property type="entry name" value="YjgF-like"/>
    <property type="match status" value="1"/>
</dbReference>
<dbReference type="RefSeq" id="WP_202896813.1">
    <property type="nucleotide sequence ID" value="NZ_BAABJL010000210.1"/>
</dbReference>
<dbReference type="Proteomes" id="UP000638648">
    <property type="component" value="Unassembled WGS sequence"/>
</dbReference>
<reference evidence="2" key="1">
    <citation type="submission" date="2020-10" db="EMBL/GenBank/DDBJ databases">
        <title>Sequencing the genomes of 1000 actinobacteria strains.</title>
        <authorList>
            <person name="Klenk H.-P."/>
        </authorList>
    </citation>
    <scope>NUCLEOTIDE SEQUENCE</scope>
    <source>
        <strain evidence="2">DSM 45354</strain>
    </source>
</reference>
<protein>
    <submittedName>
        <fullName evidence="2">Uncharacterized protein</fullName>
    </submittedName>
</protein>
<feature type="compositionally biased region" description="Low complexity" evidence="1">
    <location>
        <begin position="57"/>
        <end position="72"/>
    </location>
</feature>
<keyword evidence="3" id="KW-1185">Reference proteome</keyword>
<dbReference type="InterPro" id="IPR035959">
    <property type="entry name" value="RutC-like_sf"/>
</dbReference>
<dbReference type="EMBL" id="JADBEM010000001">
    <property type="protein sequence ID" value="MBE1611582.1"/>
    <property type="molecule type" value="Genomic_DNA"/>
</dbReference>
<organism evidence="2 3">
    <name type="scientific">Actinopolymorpha pittospori</name>
    <dbReference type="NCBI Taxonomy" id="648752"/>
    <lineage>
        <taxon>Bacteria</taxon>
        <taxon>Bacillati</taxon>
        <taxon>Actinomycetota</taxon>
        <taxon>Actinomycetes</taxon>
        <taxon>Propionibacteriales</taxon>
        <taxon>Actinopolymorphaceae</taxon>
        <taxon>Actinopolymorpha</taxon>
    </lineage>
</organism>
<proteinExistence type="predicted"/>
<name>A0A927RCS5_9ACTN</name>
<evidence type="ECO:0000313" key="2">
    <source>
        <dbReference type="EMBL" id="MBE1611582.1"/>
    </source>
</evidence>